<sequence length="329" mass="35651">ELDVHRRFPYHLRHEPRSSVPTSYAEALADRPEIELVAAAERDPKRLAAFRKRYGVDAVYTDARDMLETQRPEIVAIASNTKGRAALTCLAVECGAKGIVTEKPIADTVEEADRMVGACAEAGVPLVCGAISVNHPSFATARGLLADGAIGELVSIESVVFAQHQNWAYFIDGQPAWVIGHGDEEARESGSGEFRGDGLMVTDDGLSVHFRKGAPAVRLTGTKGEILHAGNYTPWQLFKDVESDSRVSRIEWPWPGTQLDQIGGAAIDGLNDVMDFLAGKLDEPKNSGRRVAMALEVEVALKQSAGQGGRRVELPLADRSAGLAYDWHR</sequence>
<gene>
    <name evidence="3" type="ORF">METZ01_LOCUS275003</name>
</gene>
<reference evidence="3" key="1">
    <citation type="submission" date="2018-05" db="EMBL/GenBank/DDBJ databases">
        <authorList>
            <person name="Lanie J.A."/>
            <person name="Ng W.-L."/>
            <person name="Kazmierczak K.M."/>
            <person name="Andrzejewski T.M."/>
            <person name="Davidsen T.M."/>
            <person name="Wayne K.J."/>
            <person name="Tettelin H."/>
            <person name="Glass J.I."/>
            <person name="Rusch D."/>
            <person name="Podicherti R."/>
            <person name="Tsui H.-C.T."/>
            <person name="Winkler M.E."/>
        </authorList>
    </citation>
    <scope>NUCLEOTIDE SEQUENCE</scope>
</reference>
<dbReference type="InterPro" id="IPR050463">
    <property type="entry name" value="Gfo/Idh/MocA_oxidrdct_glycsds"/>
</dbReference>
<dbReference type="AlphaFoldDB" id="A0A382KD98"/>
<dbReference type="SUPFAM" id="SSF51735">
    <property type="entry name" value="NAD(P)-binding Rossmann-fold domains"/>
    <property type="match status" value="1"/>
</dbReference>
<dbReference type="Pfam" id="PF01408">
    <property type="entry name" value="GFO_IDH_MocA"/>
    <property type="match status" value="1"/>
</dbReference>
<proteinExistence type="predicted"/>
<feature type="non-terminal residue" evidence="3">
    <location>
        <position position="1"/>
    </location>
</feature>
<dbReference type="PANTHER" id="PTHR43818:SF11">
    <property type="entry name" value="BCDNA.GH03377"/>
    <property type="match status" value="1"/>
</dbReference>
<dbReference type="Gene3D" id="3.40.50.720">
    <property type="entry name" value="NAD(P)-binding Rossmann-like Domain"/>
    <property type="match status" value="1"/>
</dbReference>
<evidence type="ECO:0000313" key="3">
    <source>
        <dbReference type="EMBL" id="SVC22149.1"/>
    </source>
</evidence>
<evidence type="ECO:0000256" key="1">
    <source>
        <dbReference type="ARBA" id="ARBA00023002"/>
    </source>
</evidence>
<accession>A0A382KD98</accession>
<dbReference type="GO" id="GO:0000166">
    <property type="term" value="F:nucleotide binding"/>
    <property type="evidence" value="ECO:0007669"/>
    <property type="project" value="InterPro"/>
</dbReference>
<evidence type="ECO:0000259" key="2">
    <source>
        <dbReference type="Pfam" id="PF01408"/>
    </source>
</evidence>
<keyword evidence="1" id="KW-0560">Oxidoreductase</keyword>
<dbReference type="Gene3D" id="3.30.360.10">
    <property type="entry name" value="Dihydrodipicolinate Reductase, domain 2"/>
    <property type="match status" value="1"/>
</dbReference>
<dbReference type="InterPro" id="IPR000683">
    <property type="entry name" value="Gfo/Idh/MocA-like_OxRdtase_N"/>
</dbReference>
<dbReference type="InterPro" id="IPR036291">
    <property type="entry name" value="NAD(P)-bd_dom_sf"/>
</dbReference>
<protein>
    <recommendedName>
        <fullName evidence="2">Gfo/Idh/MocA-like oxidoreductase N-terminal domain-containing protein</fullName>
    </recommendedName>
</protein>
<feature type="domain" description="Gfo/Idh/MocA-like oxidoreductase N-terminal" evidence="2">
    <location>
        <begin position="24"/>
        <end position="127"/>
    </location>
</feature>
<dbReference type="EMBL" id="UINC01079795">
    <property type="protein sequence ID" value="SVC22149.1"/>
    <property type="molecule type" value="Genomic_DNA"/>
</dbReference>
<dbReference type="GO" id="GO:0016491">
    <property type="term" value="F:oxidoreductase activity"/>
    <property type="evidence" value="ECO:0007669"/>
    <property type="project" value="UniProtKB-KW"/>
</dbReference>
<dbReference type="PANTHER" id="PTHR43818">
    <property type="entry name" value="BCDNA.GH03377"/>
    <property type="match status" value="1"/>
</dbReference>
<organism evidence="3">
    <name type="scientific">marine metagenome</name>
    <dbReference type="NCBI Taxonomy" id="408172"/>
    <lineage>
        <taxon>unclassified sequences</taxon>
        <taxon>metagenomes</taxon>
        <taxon>ecological metagenomes</taxon>
    </lineage>
</organism>
<name>A0A382KD98_9ZZZZ</name>